<dbReference type="EMBL" id="JBDIMF010000003">
    <property type="protein sequence ID" value="MEN2786784.1"/>
    <property type="molecule type" value="Genomic_DNA"/>
</dbReference>
<organism evidence="1 2">
    <name type="scientific">Sphingomonas qilianensis</name>
    <dbReference type="NCBI Taxonomy" id="1736690"/>
    <lineage>
        <taxon>Bacteria</taxon>
        <taxon>Pseudomonadati</taxon>
        <taxon>Pseudomonadota</taxon>
        <taxon>Alphaproteobacteria</taxon>
        <taxon>Sphingomonadales</taxon>
        <taxon>Sphingomonadaceae</taxon>
        <taxon>Sphingomonas</taxon>
    </lineage>
</organism>
<evidence type="ECO:0000313" key="2">
    <source>
        <dbReference type="Proteomes" id="UP001404104"/>
    </source>
</evidence>
<dbReference type="RefSeq" id="WP_345864603.1">
    <property type="nucleotide sequence ID" value="NZ_JBDIMF010000003.1"/>
</dbReference>
<sequence length="343" mass="36619">MIAEALPSWFGIVQPILDAVRIVSSTGFTFEGTLVDAARQPPPSPDDDFFDPDPLMRTLHRRLYGVFHACAGGGGDVGKRARAAFVERLSAANRGRSRLDEGWSVVETLASGAVVAEKWGRTRRCNPGEFLSDAAPARVTRGAALAIRLRHAAPGLQPGFCYAFGGDLEDGFDRLRSVRYYFNIDAAAAPAVVALITQEFGARAIPFACKCADTAGGFARRDPCVLYVGARHAQLVHGVLRAMLPRLAPHLRPPVPIFTELLAPGLAFAEEPAGRDSFGGHRMRAVAYGLIAAHARGAADDAARGAAILHSFAQHSIDRNAPHLSASDSDPFGLRCLRFADAA</sequence>
<accession>A0ABU9XU49</accession>
<proteinExistence type="predicted"/>
<evidence type="ECO:0000313" key="1">
    <source>
        <dbReference type="EMBL" id="MEN2786784.1"/>
    </source>
</evidence>
<gene>
    <name evidence="1" type="ORF">ABC969_10170</name>
</gene>
<name>A0ABU9XU49_9SPHN</name>
<protein>
    <submittedName>
        <fullName evidence="1">T3SS effector HopA1 family protein</fullName>
    </submittedName>
</protein>
<comment type="caution">
    <text evidence="1">The sequence shown here is derived from an EMBL/GenBank/DDBJ whole genome shotgun (WGS) entry which is preliminary data.</text>
</comment>
<dbReference type="Proteomes" id="UP001404104">
    <property type="component" value="Unassembled WGS sequence"/>
</dbReference>
<dbReference type="InterPro" id="IPR040871">
    <property type="entry name" value="HopA1"/>
</dbReference>
<dbReference type="Pfam" id="PF17914">
    <property type="entry name" value="HopA1"/>
    <property type="match status" value="1"/>
</dbReference>
<keyword evidence="2" id="KW-1185">Reference proteome</keyword>
<reference evidence="1 2" key="1">
    <citation type="submission" date="2024-05" db="EMBL/GenBank/DDBJ databases">
        <authorList>
            <person name="Liu Q."/>
            <person name="Xin Y.-H."/>
        </authorList>
    </citation>
    <scope>NUCLEOTIDE SEQUENCE [LARGE SCALE GENOMIC DNA]</scope>
    <source>
        <strain evidence="1 2">CGMCC 1.15349</strain>
    </source>
</reference>